<proteinExistence type="predicted"/>
<organism evidence="2 3">
    <name type="scientific">Caulifigura coniformis</name>
    <dbReference type="NCBI Taxonomy" id="2527983"/>
    <lineage>
        <taxon>Bacteria</taxon>
        <taxon>Pseudomonadati</taxon>
        <taxon>Planctomycetota</taxon>
        <taxon>Planctomycetia</taxon>
        <taxon>Planctomycetales</taxon>
        <taxon>Planctomycetaceae</taxon>
        <taxon>Caulifigura</taxon>
    </lineage>
</organism>
<accession>A0A517S8D4</accession>
<keyword evidence="1" id="KW-1133">Transmembrane helix</keyword>
<evidence type="ECO:0000256" key="1">
    <source>
        <dbReference type="SAM" id="Phobius"/>
    </source>
</evidence>
<reference evidence="2 3" key="1">
    <citation type="submission" date="2019-02" db="EMBL/GenBank/DDBJ databases">
        <title>Deep-cultivation of Planctomycetes and their phenomic and genomic characterization uncovers novel biology.</title>
        <authorList>
            <person name="Wiegand S."/>
            <person name="Jogler M."/>
            <person name="Boedeker C."/>
            <person name="Pinto D."/>
            <person name="Vollmers J."/>
            <person name="Rivas-Marin E."/>
            <person name="Kohn T."/>
            <person name="Peeters S.H."/>
            <person name="Heuer A."/>
            <person name="Rast P."/>
            <person name="Oberbeckmann S."/>
            <person name="Bunk B."/>
            <person name="Jeske O."/>
            <person name="Meyerdierks A."/>
            <person name="Storesund J.E."/>
            <person name="Kallscheuer N."/>
            <person name="Luecker S."/>
            <person name="Lage O.M."/>
            <person name="Pohl T."/>
            <person name="Merkel B.J."/>
            <person name="Hornburger P."/>
            <person name="Mueller R.-W."/>
            <person name="Bruemmer F."/>
            <person name="Labrenz M."/>
            <person name="Spormann A.M."/>
            <person name="Op den Camp H."/>
            <person name="Overmann J."/>
            <person name="Amann R."/>
            <person name="Jetten M.S.M."/>
            <person name="Mascher T."/>
            <person name="Medema M.H."/>
            <person name="Devos D.P."/>
            <person name="Kaster A.-K."/>
            <person name="Ovreas L."/>
            <person name="Rohde M."/>
            <person name="Galperin M.Y."/>
            <person name="Jogler C."/>
        </authorList>
    </citation>
    <scope>NUCLEOTIDE SEQUENCE [LARGE SCALE GENOMIC DNA]</scope>
    <source>
        <strain evidence="2 3">Pan44</strain>
    </source>
</reference>
<keyword evidence="3" id="KW-1185">Reference proteome</keyword>
<evidence type="ECO:0000313" key="2">
    <source>
        <dbReference type="EMBL" id="QDT52386.1"/>
    </source>
</evidence>
<dbReference type="EMBL" id="CP036271">
    <property type="protein sequence ID" value="QDT52386.1"/>
    <property type="molecule type" value="Genomic_DNA"/>
</dbReference>
<sequence>MDTFLMAVAFVTLVAMLCGLMWCIRALERMQFRRYLASEGIPVVILRHVWYDPPKSVQSQTRQLHYRQWYEVRFPDGTVKWAQFQRHYPSEAALQLFDP</sequence>
<dbReference type="Proteomes" id="UP000315700">
    <property type="component" value="Chromosome"/>
</dbReference>
<keyword evidence="1" id="KW-0472">Membrane</keyword>
<feature type="transmembrane region" description="Helical" evidence="1">
    <location>
        <begin position="6"/>
        <end position="24"/>
    </location>
</feature>
<name>A0A517S8D4_9PLAN</name>
<keyword evidence="1" id="KW-0812">Transmembrane</keyword>
<gene>
    <name evidence="2" type="ORF">Pan44_03960</name>
</gene>
<dbReference type="AlphaFoldDB" id="A0A517S8D4"/>
<evidence type="ECO:0008006" key="4">
    <source>
        <dbReference type="Google" id="ProtNLM"/>
    </source>
</evidence>
<dbReference type="InParanoid" id="A0A517S8D4"/>
<dbReference type="KEGG" id="ccos:Pan44_03960"/>
<evidence type="ECO:0000313" key="3">
    <source>
        <dbReference type="Proteomes" id="UP000315700"/>
    </source>
</evidence>
<protein>
    <recommendedName>
        <fullName evidence="4">DUF3301 domain-containing protein</fullName>
    </recommendedName>
</protein>